<dbReference type="AlphaFoldDB" id="A0AAN5DCN6"/>
<sequence>YLGLHLEACVGEGLLEGNTTHETRLLEGSARDALHADHVERESLVEDVHCVDAHVGEVLALSRHLLGAERRHCALHKHVPECSIALDLHCQRIQVADGLYQLVINARMSSWGWTPSSMKGFDLLSNSAASTTTTMVPSPTSASCD</sequence>
<organism evidence="1 2">
    <name type="scientific">Pristionchus mayeri</name>
    <dbReference type="NCBI Taxonomy" id="1317129"/>
    <lineage>
        <taxon>Eukaryota</taxon>
        <taxon>Metazoa</taxon>
        <taxon>Ecdysozoa</taxon>
        <taxon>Nematoda</taxon>
        <taxon>Chromadorea</taxon>
        <taxon>Rhabditida</taxon>
        <taxon>Rhabditina</taxon>
        <taxon>Diplogasteromorpha</taxon>
        <taxon>Diplogasteroidea</taxon>
        <taxon>Neodiplogasteridae</taxon>
        <taxon>Pristionchus</taxon>
    </lineage>
</organism>
<proteinExistence type="predicted"/>
<name>A0AAN5DCN6_9BILA</name>
<feature type="non-terminal residue" evidence="1">
    <location>
        <position position="145"/>
    </location>
</feature>
<reference evidence="2" key="1">
    <citation type="submission" date="2022-10" db="EMBL/GenBank/DDBJ databases">
        <title>Genome assembly of Pristionchus species.</title>
        <authorList>
            <person name="Yoshida K."/>
            <person name="Sommer R.J."/>
        </authorList>
    </citation>
    <scope>NUCLEOTIDE SEQUENCE [LARGE SCALE GENOMIC DNA]</scope>
    <source>
        <strain evidence="2">RS5460</strain>
    </source>
</reference>
<keyword evidence="2" id="KW-1185">Reference proteome</keyword>
<protein>
    <submittedName>
        <fullName evidence="1">Uncharacterized protein</fullName>
    </submittedName>
</protein>
<comment type="caution">
    <text evidence="1">The sequence shown here is derived from an EMBL/GenBank/DDBJ whole genome shotgun (WGS) entry which is preliminary data.</text>
</comment>
<evidence type="ECO:0000313" key="2">
    <source>
        <dbReference type="Proteomes" id="UP001328107"/>
    </source>
</evidence>
<feature type="non-terminal residue" evidence="1">
    <location>
        <position position="1"/>
    </location>
</feature>
<dbReference type="EMBL" id="BTRK01000006">
    <property type="protein sequence ID" value="GMR60137.1"/>
    <property type="molecule type" value="Genomic_DNA"/>
</dbReference>
<accession>A0AAN5DCN6</accession>
<dbReference type="Proteomes" id="UP001328107">
    <property type="component" value="Unassembled WGS sequence"/>
</dbReference>
<evidence type="ECO:0000313" key="1">
    <source>
        <dbReference type="EMBL" id="GMR60137.1"/>
    </source>
</evidence>
<gene>
    <name evidence="1" type="ORF">PMAYCL1PPCAC_30332</name>
</gene>